<dbReference type="Pfam" id="PF07099">
    <property type="entry name" value="DUF1361"/>
    <property type="match status" value="1"/>
</dbReference>
<keyword evidence="1" id="KW-1133">Transmembrane helix</keyword>
<feature type="transmembrane region" description="Helical" evidence="1">
    <location>
        <begin position="113"/>
        <end position="131"/>
    </location>
</feature>
<evidence type="ECO:0000313" key="3">
    <source>
        <dbReference type="Proteomes" id="UP000321578"/>
    </source>
</evidence>
<reference evidence="2 3" key="1">
    <citation type="submission" date="2019-08" db="EMBL/GenBank/DDBJ databases">
        <title>Genomes of Subsaximicrobium wynnwilliamsii strains.</title>
        <authorList>
            <person name="Bowman J.P."/>
        </authorList>
    </citation>
    <scope>NUCLEOTIDE SEQUENCE [LARGE SCALE GENOMIC DNA]</scope>
    <source>
        <strain evidence="2 3">2-80-2</strain>
    </source>
</reference>
<evidence type="ECO:0000256" key="1">
    <source>
        <dbReference type="SAM" id="Phobius"/>
    </source>
</evidence>
<dbReference type="EMBL" id="VORO01000035">
    <property type="protein sequence ID" value="TXD86890.1"/>
    <property type="molecule type" value="Genomic_DNA"/>
</dbReference>
<gene>
    <name evidence="2" type="ORF">ESY86_18950</name>
</gene>
<protein>
    <submittedName>
        <fullName evidence="2">DUF1361 domain-containing protein</fullName>
    </submittedName>
</protein>
<dbReference type="RefSeq" id="WP_147088287.1">
    <property type="nucleotide sequence ID" value="NZ_VORM01000021.1"/>
</dbReference>
<comment type="caution">
    <text evidence="2">The sequence shown here is derived from an EMBL/GenBank/DDBJ whole genome shotgun (WGS) entry which is preliminary data.</text>
</comment>
<dbReference type="OrthoDB" id="4540541at2"/>
<evidence type="ECO:0000313" key="2">
    <source>
        <dbReference type="EMBL" id="TXD86890.1"/>
    </source>
</evidence>
<feature type="transmembrane region" description="Helical" evidence="1">
    <location>
        <begin position="65"/>
        <end position="84"/>
    </location>
</feature>
<organism evidence="2 3">
    <name type="scientific">Subsaximicrobium wynnwilliamsii</name>
    <dbReference type="NCBI Taxonomy" id="291179"/>
    <lineage>
        <taxon>Bacteria</taxon>
        <taxon>Pseudomonadati</taxon>
        <taxon>Bacteroidota</taxon>
        <taxon>Flavobacteriia</taxon>
        <taxon>Flavobacteriales</taxon>
        <taxon>Flavobacteriaceae</taxon>
        <taxon>Subsaximicrobium</taxon>
    </lineage>
</organism>
<keyword evidence="3" id="KW-1185">Reference proteome</keyword>
<keyword evidence="1" id="KW-0472">Membrane</keyword>
<dbReference type="Proteomes" id="UP000321578">
    <property type="component" value="Unassembled WGS sequence"/>
</dbReference>
<dbReference type="AlphaFoldDB" id="A0A5C6ZAD3"/>
<name>A0A5C6ZAD3_9FLAO</name>
<proteinExistence type="predicted"/>
<feature type="transmembrane region" description="Helical" evidence="1">
    <location>
        <begin position="23"/>
        <end position="45"/>
    </location>
</feature>
<keyword evidence="1" id="KW-0812">Transmembrane</keyword>
<sequence length="144" mass="17022">MLFLPNAPYIVTDLLHLQNSDRYLMWLDVLVILSFATNGLALYFLSLYDMEQSLKRFFNPKFTKVILVFIILLTAFGIYLGRFLRYNSWEILNHPFDILLDVGHILFQPNIEAWMFTLTFASFLAMLYWTLKTFTISEDSNEKD</sequence>
<accession>A0A5C6ZAD3</accession>
<dbReference type="InterPro" id="IPR009793">
    <property type="entry name" value="DUF1361"/>
</dbReference>